<feature type="non-terminal residue" evidence="1">
    <location>
        <position position="1"/>
    </location>
</feature>
<gene>
    <name evidence="1" type="ORF">THOM_1626</name>
</gene>
<dbReference type="VEuPathDB" id="MicrosporidiaDB:THOM_1626"/>
<evidence type="ECO:0000313" key="2">
    <source>
        <dbReference type="Proteomes" id="UP000011185"/>
    </source>
</evidence>
<dbReference type="HOGENOM" id="CLU_3162570_0_0_1"/>
<name>L7JXF5_TRAHO</name>
<keyword evidence="2" id="KW-1185">Reference proteome</keyword>
<dbReference type="AlphaFoldDB" id="L7JXF5"/>
<proteinExistence type="predicted"/>
<sequence>VRVPVKVHLCTLIGGLKDIDWMRLLKDINRMRLLNNIDEIDREYARYE</sequence>
<protein>
    <submittedName>
        <fullName evidence="1">Uncharacterized protein</fullName>
    </submittedName>
</protein>
<evidence type="ECO:0000313" key="1">
    <source>
        <dbReference type="EMBL" id="ELQ75432.1"/>
    </source>
</evidence>
<dbReference type="EMBL" id="JH993964">
    <property type="protein sequence ID" value="ELQ75432.1"/>
    <property type="molecule type" value="Genomic_DNA"/>
</dbReference>
<reference evidence="1 2" key="1">
    <citation type="journal article" date="2012" name="PLoS Pathog.">
        <title>The genome of the obligate intracellular parasite Trachipleistophora hominis: new insights into microsporidian genome dynamics and reductive evolution.</title>
        <authorList>
            <person name="Heinz E."/>
            <person name="Williams T.A."/>
            <person name="Nakjang S."/>
            <person name="Noel C.J."/>
            <person name="Swan D.C."/>
            <person name="Goldberg A.V."/>
            <person name="Harris S.R."/>
            <person name="Weinmaier T."/>
            <person name="Markert S."/>
            <person name="Becher D."/>
            <person name="Bernhardt J."/>
            <person name="Dagan T."/>
            <person name="Hacker C."/>
            <person name="Lucocq J.M."/>
            <person name="Schweder T."/>
            <person name="Rattei T."/>
            <person name="Hall N."/>
            <person name="Hirt R.P."/>
            <person name="Embley T.M."/>
        </authorList>
    </citation>
    <scope>NUCLEOTIDE SEQUENCE [LARGE SCALE GENOMIC DNA]</scope>
</reference>
<organism evidence="1 2">
    <name type="scientific">Trachipleistophora hominis</name>
    <name type="common">Microsporidian parasite</name>
    <dbReference type="NCBI Taxonomy" id="72359"/>
    <lineage>
        <taxon>Eukaryota</taxon>
        <taxon>Fungi</taxon>
        <taxon>Fungi incertae sedis</taxon>
        <taxon>Microsporidia</taxon>
        <taxon>Pleistophoridae</taxon>
        <taxon>Trachipleistophora</taxon>
    </lineage>
</organism>
<dbReference type="Proteomes" id="UP000011185">
    <property type="component" value="Unassembled WGS sequence"/>
</dbReference>
<accession>L7JXF5</accession>
<dbReference type="InParanoid" id="L7JXF5"/>